<gene>
    <name evidence="1" type="ORF">BDN72DRAFT_903935</name>
</gene>
<dbReference type="Proteomes" id="UP000308600">
    <property type="component" value="Unassembled WGS sequence"/>
</dbReference>
<evidence type="ECO:0000313" key="1">
    <source>
        <dbReference type="EMBL" id="TFK61619.1"/>
    </source>
</evidence>
<proteinExistence type="predicted"/>
<dbReference type="EMBL" id="ML208642">
    <property type="protein sequence ID" value="TFK61619.1"/>
    <property type="molecule type" value="Genomic_DNA"/>
</dbReference>
<name>A0ACD3A899_9AGAR</name>
<organism evidence="1 2">
    <name type="scientific">Pluteus cervinus</name>
    <dbReference type="NCBI Taxonomy" id="181527"/>
    <lineage>
        <taxon>Eukaryota</taxon>
        <taxon>Fungi</taxon>
        <taxon>Dikarya</taxon>
        <taxon>Basidiomycota</taxon>
        <taxon>Agaricomycotina</taxon>
        <taxon>Agaricomycetes</taxon>
        <taxon>Agaricomycetidae</taxon>
        <taxon>Agaricales</taxon>
        <taxon>Pluteineae</taxon>
        <taxon>Pluteaceae</taxon>
        <taxon>Pluteus</taxon>
    </lineage>
</organism>
<accession>A0ACD3A899</accession>
<sequence>MACDPEGSDGCSRCAPREPIICCDFCHPKAFAAYSVTYQQPSRAPPRSAIKGFTTTSMTEELKVALQDWRFSSAVQKYGVFPIKKNGSQFFLSDITIDRLVVCASAQKLTSVDSLVKETDFRQDLIPEFAQGLLDTVYKYFPLPPPKPPKPLENDIEKGTRVYSCSSCGASGHTSTCSFSFFPTTNLSLIRAE</sequence>
<evidence type="ECO:0000313" key="2">
    <source>
        <dbReference type="Proteomes" id="UP000308600"/>
    </source>
</evidence>
<reference evidence="1 2" key="1">
    <citation type="journal article" date="2019" name="Nat. Ecol. Evol.">
        <title>Megaphylogeny resolves global patterns of mushroom evolution.</title>
        <authorList>
            <person name="Varga T."/>
            <person name="Krizsan K."/>
            <person name="Foldi C."/>
            <person name="Dima B."/>
            <person name="Sanchez-Garcia M."/>
            <person name="Sanchez-Ramirez S."/>
            <person name="Szollosi G.J."/>
            <person name="Szarkandi J.G."/>
            <person name="Papp V."/>
            <person name="Albert L."/>
            <person name="Andreopoulos W."/>
            <person name="Angelini C."/>
            <person name="Antonin V."/>
            <person name="Barry K.W."/>
            <person name="Bougher N.L."/>
            <person name="Buchanan P."/>
            <person name="Buyck B."/>
            <person name="Bense V."/>
            <person name="Catcheside P."/>
            <person name="Chovatia M."/>
            <person name="Cooper J."/>
            <person name="Damon W."/>
            <person name="Desjardin D."/>
            <person name="Finy P."/>
            <person name="Geml J."/>
            <person name="Haridas S."/>
            <person name="Hughes K."/>
            <person name="Justo A."/>
            <person name="Karasinski D."/>
            <person name="Kautmanova I."/>
            <person name="Kiss B."/>
            <person name="Kocsube S."/>
            <person name="Kotiranta H."/>
            <person name="LaButti K.M."/>
            <person name="Lechner B.E."/>
            <person name="Liimatainen K."/>
            <person name="Lipzen A."/>
            <person name="Lukacs Z."/>
            <person name="Mihaltcheva S."/>
            <person name="Morgado L.N."/>
            <person name="Niskanen T."/>
            <person name="Noordeloos M.E."/>
            <person name="Ohm R.A."/>
            <person name="Ortiz-Santana B."/>
            <person name="Ovrebo C."/>
            <person name="Racz N."/>
            <person name="Riley R."/>
            <person name="Savchenko A."/>
            <person name="Shiryaev A."/>
            <person name="Soop K."/>
            <person name="Spirin V."/>
            <person name="Szebenyi C."/>
            <person name="Tomsovsky M."/>
            <person name="Tulloss R.E."/>
            <person name="Uehling J."/>
            <person name="Grigoriev I.V."/>
            <person name="Vagvolgyi C."/>
            <person name="Papp T."/>
            <person name="Martin F.M."/>
            <person name="Miettinen O."/>
            <person name="Hibbett D.S."/>
            <person name="Nagy L.G."/>
        </authorList>
    </citation>
    <scope>NUCLEOTIDE SEQUENCE [LARGE SCALE GENOMIC DNA]</scope>
    <source>
        <strain evidence="1 2">NL-1719</strain>
    </source>
</reference>
<protein>
    <submittedName>
        <fullName evidence="1">Uncharacterized protein</fullName>
    </submittedName>
</protein>
<keyword evidence="2" id="KW-1185">Reference proteome</keyword>